<dbReference type="EMBL" id="CP022187">
    <property type="protein sequence ID" value="AWI74704.1"/>
    <property type="molecule type" value="Genomic_DNA"/>
</dbReference>
<accession>A0A2U8GMG5</accession>
<keyword evidence="3" id="KW-0813">Transport</keyword>
<dbReference type="KEGG" id="acom:CEW83_05330"/>
<evidence type="ECO:0000256" key="7">
    <source>
        <dbReference type="ARBA" id="ARBA00023136"/>
    </source>
</evidence>
<keyword evidence="7 8" id="KW-0472">Membrane</keyword>
<keyword evidence="4" id="KW-1003">Cell membrane</keyword>
<dbReference type="RefSeq" id="WP_108948411.1">
    <property type="nucleotide sequence ID" value="NZ_CP022187.1"/>
</dbReference>
<keyword evidence="6 8" id="KW-1133">Transmembrane helix</keyword>
<dbReference type="GO" id="GO:0042953">
    <property type="term" value="P:lipoprotein transport"/>
    <property type="evidence" value="ECO:0007669"/>
    <property type="project" value="InterPro"/>
</dbReference>
<comment type="similarity">
    <text evidence="2">Belongs to the ABC-4 integral membrane protein family. LolC/E subfamily.</text>
</comment>
<dbReference type="GO" id="GO:0044874">
    <property type="term" value="P:lipoprotein localization to outer membrane"/>
    <property type="evidence" value="ECO:0007669"/>
    <property type="project" value="TreeGrafter"/>
</dbReference>
<organism evidence="11 12">
    <name type="scientific">Parazoarcus communis</name>
    <dbReference type="NCBI Taxonomy" id="41977"/>
    <lineage>
        <taxon>Bacteria</taxon>
        <taxon>Pseudomonadati</taxon>
        <taxon>Pseudomonadota</taxon>
        <taxon>Betaproteobacteria</taxon>
        <taxon>Rhodocyclales</taxon>
        <taxon>Zoogloeaceae</taxon>
        <taxon>Parazoarcus</taxon>
    </lineage>
</organism>
<evidence type="ECO:0000256" key="3">
    <source>
        <dbReference type="ARBA" id="ARBA00022448"/>
    </source>
</evidence>
<comment type="subcellular location">
    <subcellularLocation>
        <location evidence="1">Cell membrane</location>
        <topology evidence="1">Multi-pass membrane protein</topology>
    </subcellularLocation>
</comment>
<dbReference type="Proteomes" id="UP000244930">
    <property type="component" value="Chromosome"/>
</dbReference>
<dbReference type="Pfam" id="PF02687">
    <property type="entry name" value="FtsX"/>
    <property type="match status" value="1"/>
</dbReference>
<evidence type="ECO:0000256" key="8">
    <source>
        <dbReference type="SAM" id="Phobius"/>
    </source>
</evidence>
<feature type="transmembrane region" description="Helical" evidence="8">
    <location>
        <begin position="275"/>
        <end position="299"/>
    </location>
</feature>
<dbReference type="AlphaFoldDB" id="A0A2U8GMG5"/>
<dbReference type="InterPro" id="IPR051447">
    <property type="entry name" value="Lipoprotein-release_system"/>
</dbReference>
<gene>
    <name evidence="11" type="ORF">CEW83_05330</name>
</gene>
<feature type="transmembrane region" description="Helical" evidence="8">
    <location>
        <begin position="384"/>
        <end position="401"/>
    </location>
</feature>
<evidence type="ECO:0000256" key="1">
    <source>
        <dbReference type="ARBA" id="ARBA00004651"/>
    </source>
</evidence>
<evidence type="ECO:0000313" key="12">
    <source>
        <dbReference type="Proteomes" id="UP000244930"/>
    </source>
</evidence>
<feature type="transmembrane region" description="Helical" evidence="8">
    <location>
        <begin position="24"/>
        <end position="50"/>
    </location>
</feature>
<feature type="transmembrane region" description="Helical" evidence="8">
    <location>
        <begin position="320"/>
        <end position="346"/>
    </location>
</feature>
<evidence type="ECO:0000256" key="5">
    <source>
        <dbReference type="ARBA" id="ARBA00022692"/>
    </source>
</evidence>
<evidence type="ECO:0000259" key="9">
    <source>
        <dbReference type="Pfam" id="PF02687"/>
    </source>
</evidence>
<evidence type="ECO:0000256" key="4">
    <source>
        <dbReference type="ARBA" id="ARBA00022475"/>
    </source>
</evidence>
<evidence type="ECO:0000313" key="11">
    <source>
        <dbReference type="EMBL" id="AWI74704.1"/>
    </source>
</evidence>
<dbReference type="PANTHER" id="PTHR30489:SF0">
    <property type="entry name" value="LIPOPROTEIN-RELEASING SYSTEM TRANSMEMBRANE PROTEIN LOLE"/>
    <property type="match status" value="1"/>
</dbReference>
<evidence type="ECO:0000259" key="10">
    <source>
        <dbReference type="Pfam" id="PF12704"/>
    </source>
</evidence>
<dbReference type="GO" id="GO:0098797">
    <property type="term" value="C:plasma membrane protein complex"/>
    <property type="evidence" value="ECO:0007669"/>
    <property type="project" value="TreeGrafter"/>
</dbReference>
<reference evidence="11 12" key="1">
    <citation type="submission" date="2017-06" db="EMBL/GenBank/DDBJ databases">
        <title>Azoarcus.</title>
        <authorList>
            <person name="Woo J.-H."/>
            <person name="Kim H.-S."/>
        </authorList>
    </citation>
    <scope>NUCLEOTIDE SEQUENCE [LARGE SCALE GENOMIC DNA]</scope>
    <source>
        <strain evidence="11 12">TSPY31</strain>
    </source>
</reference>
<dbReference type="InterPro" id="IPR003838">
    <property type="entry name" value="ABC3_permease_C"/>
</dbReference>
<feature type="domain" description="ABC3 transporter permease C-terminal" evidence="9">
    <location>
        <begin position="278"/>
        <end position="411"/>
    </location>
</feature>
<keyword evidence="5 8" id="KW-0812">Transmembrane</keyword>
<evidence type="ECO:0000256" key="6">
    <source>
        <dbReference type="ARBA" id="ARBA00022989"/>
    </source>
</evidence>
<dbReference type="InterPro" id="IPR025857">
    <property type="entry name" value="MacB_PCD"/>
</dbReference>
<dbReference type="InterPro" id="IPR011925">
    <property type="entry name" value="LolCE_TM"/>
</dbReference>
<keyword evidence="11" id="KW-0449">Lipoprotein</keyword>
<name>A0A2U8GMG5_9RHOO</name>
<proteinExistence type="inferred from homology"/>
<evidence type="ECO:0000256" key="2">
    <source>
        <dbReference type="ARBA" id="ARBA00005236"/>
    </source>
</evidence>
<feature type="domain" description="MacB-like periplasmic core" evidence="10">
    <location>
        <begin position="29"/>
        <end position="245"/>
    </location>
</feature>
<protein>
    <submittedName>
        <fullName evidence="11">Lipoprotein-releasing system transmembrane subunit LolC</fullName>
    </submittedName>
</protein>
<sequence length="418" mass="45598">MRYEFLVGLRYTRSRKRAQGRNRFISFISLVSMLGIALGVAALIVVLSVMNGFQEELRTRILGVASHVQVQSLDGELRSWQQVGEQARRHKSVMATAPYVQEQGMLSFDEAVRGTMVRGVIPALEDTVADFGQHMKAGSFEALQPGRFGMILGRDLALALRVGLGDKVTLIAPQGLVTPAAVLPRVKQFEVVGIFEAGMYEYDSGLALIHLADAQALYRMGDAVSGVRLKLDDLFAAPRVARELVTYIEEPGLMINDWTRSHANFFRAVALEKTMMTLILFLIVGVAAFNIVSTLVMAVQEKYADIAILRTLGASPGSIMTIFVLQGSIIGLVGLVAGLLGGLAIAHNLDVVIPALETITGATLWNKEIYYINELPSKVLMSDVVSILTVSFTLTLLAALYPSWRASKVNPAEALRYE</sequence>
<dbReference type="PANTHER" id="PTHR30489">
    <property type="entry name" value="LIPOPROTEIN-RELEASING SYSTEM TRANSMEMBRANE PROTEIN LOLE"/>
    <property type="match status" value="1"/>
</dbReference>
<dbReference type="Pfam" id="PF12704">
    <property type="entry name" value="MacB_PCD"/>
    <property type="match status" value="1"/>
</dbReference>
<dbReference type="NCBIfam" id="TIGR02212">
    <property type="entry name" value="lolCE"/>
    <property type="match status" value="1"/>
</dbReference>
<keyword evidence="12" id="KW-1185">Reference proteome</keyword>